<proteinExistence type="predicted"/>
<evidence type="ECO:0000313" key="2">
    <source>
        <dbReference type="EMBL" id="ELW61545.1"/>
    </source>
</evidence>
<dbReference type="InParanoid" id="L9KF97"/>
<gene>
    <name evidence="2" type="ORF">TREES_T100016105</name>
</gene>
<dbReference type="AlphaFoldDB" id="L9KF97"/>
<reference evidence="3" key="1">
    <citation type="submission" date="2012-07" db="EMBL/GenBank/DDBJ databases">
        <title>Genome of the Chinese tree shrew, a rising model animal genetically related to primates.</title>
        <authorList>
            <person name="Zhang G."/>
            <person name="Fan Y."/>
            <person name="Yao Y."/>
            <person name="Huang Z."/>
        </authorList>
    </citation>
    <scope>NUCLEOTIDE SEQUENCE [LARGE SCALE GENOMIC DNA]</scope>
</reference>
<evidence type="ECO:0000313" key="3">
    <source>
        <dbReference type="Proteomes" id="UP000011518"/>
    </source>
</evidence>
<accession>L9KF97</accession>
<dbReference type="Proteomes" id="UP000011518">
    <property type="component" value="Unassembled WGS sequence"/>
</dbReference>
<organism evidence="2 3">
    <name type="scientific">Tupaia chinensis</name>
    <name type="common">Chinese tree shrew</name>
    <name type="synonym">Tupaia belangeri chinensis</name>
    <dbReference type="NCBI Taxonomy" id="246437"/>
    <lineage>
        <taxon>Eukaryota</taxon>
        <taxon>Metazoa</taxon>
        <taxon>Chordata</taxon>
        <taxon>Craniata</taxon>
        <taxon>Vertebrata</taxon>
        <taxon>Euteleostomi</taxon>
        <taxon>Mammalia</taxon>
        <taxon>Eutheria</taxon>
        <taxon>Euarchontoglires</taxon>
        <taxon>Scandentia</taxon>
        <taxon>Tupaiidae</taxon>
        <taxon>Tupaia</taxon>
    </lineage>
</organism>
<sequence>MGSRMAKQKASQERREELWGERATASQRAASSPLPSKEKPKPASHFPALPAEGSIETPTRLRGSRAAGPTLLLAPTFQATPPGALSAVCGLPENEQTELALSRACAEACRGVSPQAVS</sequence>
<reference evidence="3" key="2">
    <citation type="journal article" date="2013" name="Nat. Commun.">
        <title>Genome of the Chinese tree shrew.</title>
        <authorList>
            <person name="Fan Y."/>
            <person name="Huang Z.Y."/>
            <person name="Cao C.C."/>
            <person name="Chen C.S."/>
            <person name="Chen Y.X."/>
            <person name="Fan D.D."/>
            <person name="He J."/>
            <person name="Hou H.L."/>
            <person name="Hu L."/>
            <person name="Hu X.T."/>
            <person name="Jiang X.T."/>
            <person name="Lai R."/>
            <person name="Lang Y.S."/>
            <person name="Liang B."/>
            <person name="Liao S.G."/>
            <person name="Mu D."/>
            <person name="Ma Y.Y."/>
            <person name="Niu Y.Y."/>
            <person name="Sun X.Q."/>
            <person name="Xia J.Q."/>
            <person name="Xiao J."/>
            <person name="Xiong Z.Q."/>
            <person name="Xu L."/>
            <person name="Yang L."/>
            <person name="Zhang Y."/>
            <person name="Zhao W."/>
            <person name="Zhao X.D."/>
            <person name="Zheng Y.T."/>
            <person name="Zhou J.M."/>
            <person name="Zhu Y.B."/>
            <person name="Zhang G.J."/>
            <person name="Wang J."/>
            <person name="Yao Y.G."/>
        </authorList>
    </citation>
    <scope>NUCLEOTIDE SEQUENCE [LARGE SCALE GENOMIC DNA]</scope>
</reference>
<evidence type="ECO:0000256" key="1">
    <source>
        <dbReference type="SAM" id="MobiDB-lite"/>
    </source>
</evidence>
<keyword evidence="3" id="KW-1185">Reference proteome</keyword>
<feature type="compositionally biased region" description="Basic and acidic residues" evidence="1">
    <location>
        <begin position="10"/>
        <end position="20"/>
    </location>
</feature>
<name>L9KF97_TUPCH</name>
<dbReference type="EMBL" id="KB320873">
    <property type="protein sequence ID" value="ELW61545.1"/>
    <property type="molecule type" value="Genomic_DNA"/>
</dbReference>
<feature type="region of interest" description="Disordered" evidence="1">
    <location>
        <begin position="1"/>
        <end position="67"/>
    </location>
</feature>
<protein>
    <submittedName>
        <fullName evidence="2">Uncharacterized protein</fullName>
    </submittedName>
</protein>